<dbReference type="EMBL" id="SOBT01000008">
    <property type="protein sequence ID" value="TDU30775.1"/>
    <property type="molecule type" value="Genomic_DNA"/>
</dbReference>
<name>A0A4S3K105_9GAMM</name>
<evidence type="ECO:0000256" key="4">
    <source>
        <dbReference type="ARBA" id="ARBA00023306"/>
    </source>
</evidence>
<comment type="caution">
    <text evidence="6">The sequence shown here is derived from an EMBL/GenBank/DDBJ whole genome shotgun (WGS) entry which is preliminary data.</text>
</comment>
<dbReference type="Proteomes" id="UP000295341">
    <property type="component" value="Unassembled WGS sequence"/>
</dbReference>
<evidence type="ECO:0000256" key="3">
    <source>
        <dbReference type="ARBA" id="ARBA00022829"/>
    </source>
</evidence>
<keyword evidence="1" id="KW-0963">Cytoplasm</keyword>
<evidence type="ECO:0000256" key="2">
    <source>
        <dbReference type="ARBA" id="ARBA00022618"/>
    </source>
</evidence>
<reference evidence="6 7" key="1">
    <citation type="submission" date="2019-03" db="EMBL/GenBank/DDBJ databases">
        <title>Genomic Encyclopedia of Type Strains, Phase IV (KMG-IV): sequencing the most valuable type-strain genomes for metagenomic binning, comparative biology and taxonomic classification.</title>
        <authorList>
            <person name="Goeker M."/>
        </authorList>
    </citation>
    <scope>NUCLEOTIDE SEQUENCE [LARGE SCALE GENOMIC DNA]</scope>
    <source>
        <strain evidence="6 7">DSM 26377</strain>
    </source>
</reference>
<dbReference type="PANTHER" id="PTHR34298">
    <property type="entry name" value="SEGREGATION AND CONDENSATION PROTEIN B"/>
    <property type="match status" value="1"/>
</dbReference>
<dbReference type="OrthoDB" id="9806226at2"/>
<accession>A0A4S3K105</accession>
<feature type="compositionally biased region" description="Low complexity" evidence="5">
    <location>
        <begin position="229"/>
        <end position="240"/>
    </location>
</feature>
<dbReference type="NCBIfam" id="TIGR00281">
    <property type="entry name" value="SMC-Scp complex subunit ScpB"/>
    <property type="match status" value="1"/>
</dbReference>
<dbReference type="PANTHER" id="PTHR34298:SF2">
    <property type="entry name" value="SEGREGATION AND CONDENSATION PROTEIN B"/>
    <property type="match status" value="1"/>
</dbReference>
<keyword evidence="7" id="KW-1185">Reference proteome</keyword>
<evidence type="ECO:0000256" key="5">
    <source>
        <dbReference type="SAM" id="MobiDB-lite"/>
    </source>
</evidence>
<dbReference type="Gene3D" id="1.10.10.10">
    <property type="entry name" value="Winged helix-like DNA-binding domain superfamily/Winged helix DNA-binding domain"/>
    <property type="match status" value="2"/>
</dbReference>
<dbReference type="AlphaFoldDB" id="A0A4S3K105"/>
<dbReference type="InterPro" id="IPR036390">
    <property type="entry name" value="WH_DNA-bd_sf"/>
</dbReference>
<dbReference type="InterPro" id="IPR005234">
    <property type="entry name" value="ScpB_csome_segregation"/>
</dbReference>
<keyword evidence="3" id="KW-0159">Chromosome partition</keyword>
<dbReference type="GO" id="GO:0051301">
    <property type="term" value="P:cell division"/>
    <property type="evidence" value="ECO:0007669"/>
    <property type="project" value="UniProtKB-KW"/>
</dbReference>
<proteinExistence type="predicted"/>
<keyword evidence="2" id="KW-0132">Cell division</keyword>
<protein>
    <submittedName>
        <fullName evidence="6">Condensin subunit ScpB</fullName>
    </submittedName>
</protein>
<organism evidence="6 7">
    <name type="scientific">Panacagrimonas perspica</name>
    <dbReference type="NCBI Taxonomy" id="381431"/>
    <lineage>
        <taxon>Bacteria</taxon>
        <taxon>Pseudomonadati</taxon>
        <taxon>Pseudomonadota</taxon>
        <taxon>Gammaproteobacteria</taxon>
        <taxon>Nevskiales</taxon>
        <taxon>Nevskiaceae</taxon>
        <taxon>Panacagrimonas</taxon>
    </lineage>
</organism>
<sequence length="252" mass="27434">MNDTPPEEDANQAELPVSEAATDPAVLTRLEHILEALLLASDSPLSLEQLSRLLGPELGVTKKDLRAALDQLAERVAHGATELREVGSGFRLQVKADYAEWVGRLWQEKPPKYSRALLETLALICYRQPITRGEIEDVRGVAVSTNILRTLLERGWIRELGVREVPGRPALFGTTHQFLDDFNLRSLDQLPSLPEIKDLDQLDVALARLGEAAEQAVAGAAAEAEDEAAAVTDAPATESAAPDDVPSNTRLH</sequence>
<dbReference type="RefSeq" id="WP_133879417.1">
    <property type="nucleotide sequence ID" value="NZ_MWIN01000023.1"/>
</dbReference>
<evidence type="ECO:0000313" key="6">
    <source>
        <dbReference type="EMBL" id="TDU30775.1"/>
    </source>
</evidence>
<gene>
    <name evidence="6" type="ORF">DFR24_0129</name>
</gene>
<evidence type="ECO:0000313" key="7">
    <source>
        <dbReference type="Proteomes" id="UP000295341"/>
    </source>
</evidence>
<evidence type="ECO:0000256" key="1">
    <source>
        <dbReference type="ARBA" id="ARBA00022490"/>
    </source>
</evidence>
<dbReference type="GO" id="GO:0051304">
    <property type="term" value="P:chromosome separation"/>
    <property type="evidence" value="ECO:0007669"/>
    <property type="project" value="InterPro"/>
</dbReference>
<feature type="region of interest" description="Disordered" evidence="5">
    <location>
        <begin position="218"/>
        <end position="252"/>
    </location>
</feature>
<dbReference type="SUPFAM" id="SSF46785">
    <property type="entry name" value="Winged helix' DNA-binding domain"/>
    <property type="match status" value="2"/>
</dbReference>
<dbReference type="Pfam" id="PF04079">
    <property type="entry name" value="SMC_ScpB"/>
    <property type="match status" value="1"/>
</dbReference>
<dbReference type="InterPro" id="IPR036388">
    <property type="entry name" value="WH-like_DNA-bd_sf"/>
</dbReference>
<keyword evidence="4" id="KW-0131">Cell cycle</keyword>